<dbReference type="PROSITE" id="PS50104">
    <property type="entry name" value="TIR"/>
    <property type="match status" value="1"/>
</dbReference>
<dbReference type="EMBL" id="LFZS01000027">
    <property type="protein sequence ID" value="ONN51809.1"/>
    <property type="molecule type" value="Genomic_DNA"/>
</dbReference>
<dbReference type="Proteomes" id="UP000189376">
    <property type="component" value="Unassembled WGS sequence"/>
</dbReference>
<dbReference type="AlphaFoldDB" id="A0A1V2UQH5"/>
<dbReference type="SUPFAM" id="SSF52200">
    <property type="entry name" value="Toll/Interleukin receptor TIR domain"/>
    <property type="match status" value="1"/>
</dbReference>
<evidence type="ECO:0000259" key="1">
    <source>
        <dbReference type="PROSITE" id="PS50104"/>
    </source>
</evidence>
<dbReference type="InterPro" id="IPR000157">
    <property type="entry name" value="TIR_dom"/>
</dbReference>
<reference evidence="2 3" key="1">
    <citation type="submission" date="2015-07" db="EMBL/GenBank/DDBJ databases">
        <title>Acinetobacter yuneri, a novel member of Acinetobacter calcoaceticus-Acinetobacter baumannii complex isolated from clinical specimen.</title>
        <authorList>
            <person name="Yu Y."/>
        </authorList>
    </citation>
    <scope>NUCLEOTIDE SEQUENCE [LARGE SCALE GENOMIC DNA]</scope>
    <source>
        <strain evidence="2 3">A362</strain>
    </source>
</reference>
<dbReference type="Pfam" id="PF08937">
    <property type="entry name" value="ThsB_TIR"/>
    <property type="match status" value="1"/>
</dbReference>
<evidence type="ECO:0000313" key="2">
    <source>
        <dbReference type="EMBL" id="ONN51809.1"/>
    </source>
</evidence>
<dbReference type="InterPro" id="IPR035897">
    <property type="entry name" value="Toll_tir_struct_dom_sf"/>
</dbReference>
<organism evidence="2 3">
    <name type="scientific">Acinetobacter genomosp. 33YU</name>
    <dbReference type="NCBI Taxonomy" id="1675530"/>
    <lineage>
        <taxon>Bacteria</taxon>
        <taxon>Pseudomonadati</taxon>
        <taxon>Pseudomonadota</taxon>
        <taxon>Gammaproteobacteria</taxon>
        <taxon>Moraxellales</taxon>
        <taxon>Moraxellaceae</taxon>
        <taxon>Acinetobacter</taxon>
    </lineage>
</organism>
<dbReference type="GO" id="GO:0007165">
    <property type="term" value="P:signal transduction"/>
    <property type="evidence" value="ECO:0007669"/>
    <property type="project" value="InterPro"/>
</dbReference>
<name>A0A1V2UQH5_9GAMM</name>
<dbReference type="InterPro" id="IPR015032">
    <property type="entry name" value="ThsB__TIR-like_domain"/>
</dbReference>
<evidence type="ECO:0000313" key="3">
    <source>
        <dbReference type="Proteomes" id="UP000189376"/>
    </source>
</evidence>
<gene>
    <name evidence="2" type="ORF">AC058_18540</name>
</gene>
<protein>
    <recommendedName>
        <fullName evidence="1">TIR domain-containing protein</fullName>
    </recommendedName>
</protein>
<feature type="domain" description="TIR" evidence="1">
    <location>
        <begin position="251"/>
        <end position="385"/>
    </location>
</feature>
<dbReference type="RefSeq" id="WP_077170203.1">
    <property type="nucleotide sequence ID" value="NZ_LFZS01000027.1"/>
</dbReference>
<proteinExistence type="predicted"/>
<dbReference type="Gene3D" id="3.40.50.10140">
    <property type="entry name" value="Toll/interleukin-1 receptor homology (TIR) domain"/>
    <property type="match status" value="1"/>
</dbReference>
<comment type="caution">
    <text evidence="2">The sequence shown here is derived from an EMBL/GenBank/DDBJ whole genome shotgun (WGS) entry which is preliminary data.</text>
</comment>
<keyword evidence="3" id="KW-1185">Reference proteome</keyword>
<sequence>MAGTTKRKYMSENIKIYKQITNQLHLIKQILPEVYDRNILFSFYVKYFHNTIKELDQRYQYYKSKDIFLKSVGKKIRYDPLNSRDFFFSSQKVKHMLSNGYRSKHKLEYNEELKIKALTQLEKKLNKFLNKDLVTINNTEYIQDVEPIYIDIFIKIYNKSNHIEKILIFNELKKFSNSKTITFFYKLNDSERNNQIRNMAFQHLQSLGKYVKLRKNFKGKKKTYHIDSTLPNYSPEELVKFLNSNSIESKKKYDIFISHSYLDKDLVKNMKNTINFLNLSCYYDWTSDQDFLKRNLISDYTKEVLKKRIEQSKALILVLTHNVIADGEITSEWIKMEIEHAKSVGKKICCLNFTDLGHQFINIEFQYEGNSISISKNGVQLLTNL</sequence>
<accession>A0A1V2UQH5</accession>